<name>A0A6A6AVU1_9PEZI</name>
<dbReference type="GeneID" id="54293208"/>
<reference evidence="2" key="1">
    <citation type="journal article" date="2020" name="Stud. Mycol.">
        <title>101 Dothideomycetes genomes: a test case for predicting lifestyles and emergence of pathogens.</title>
        <authorList>
            <person name="Haridas S."/>
            <person name="Albert R."/>
            <person name="Binder M."/>
            <person name="Bloem J."/>
            <person name="Labutti K."/>
            <person name="Salamov A."/>
            <person name="Andreopoulos B."/>
            <person name="Baker S."/>
            <person name="Barry K."/>
            <person name="Bills G."/>
            <person name="Bluhm B."/>
            <person name="Cannon C."/>
            <person name="Castanera R."/>
            <person name="Culley D."/>
            <person name="Daum C."/>
            <person name="Ezra D."/>
            <person name="Gonzalez J."/>
            <person name="Henrissat B."/>
            <person name="Kuo A."/>
            <person name="Liang C."/>
            <person name="Lipzen A."/>
            <person name="Lutzoni F."/>
            <person name="Magnuson J."/>
            <person name="Mondo S."/>
            <person name="Nolan M."/>
            <person name="Ohm R."/>
            <person name="Pangilinan J."/>
            <person name="Park H.-J."/>
            <person name="Ramirez L."/>
            <person name="Alfaro M."/>
            <person name="Sun H."/>
            <person name="Tritt A."/>
            <person name="Yoshinaga Y."/>
            <person name="Zwiers L.-H."/>
            <person name="Turgeon B."/>
            <person name="Goodwin S."/>
            <person name="Spatafora J."/>
            <person name="Crous P."/>
            <person name="Grigoriev I."/>
        </authorList>
    </citation>
    <scope>NUCLEOTIDE SEQUENCE</scope>
    <source>
        <strain evidence="2">CBS 121167</strain>
    </source>
</reference>
<feature type="compositionally biased region" description="Low complexity" evidence="1">
    <location>
        <begin position="169"/>
        <end position="180"/>
    </location>
</feature>
<gene>
    <name evidence="2" type="ORF">K452DRAFT_165231</name>
</gene>
<feature type="compositionally biased region" description="Polar residues" evidence="1">
    <location>
        <begin position="86"/>
        <end position="98"/>
    </location>
</feature>
<evidence type="ECO:0000256" key="1">
    <source>
        <dbReference type="SAM" id="MobiDB-lite"/>
    </source>
</evidence>
<accession>A0A6A6AVU1</accession>
<feature type="compositionally biased region" description="Pro residues" evidence="1">
    <location>
        <begin position="157"/>
        <end position="167"/>
    </location>
</feature>
<dbReference type="EMBL" id="ML995556">
    <property type="protein sequence ID" value="KAF2135716.1"/>
    <property type="molecule type" value="Genomic_DNA"/>
</dbReference>
<dbReference type="Proteomes" id="UP000799438">
    <property type="component" value="Unassembled WGS sequence"/>
</dbReference>
<feature type="compositionally biased region" description="Low complexity" evidence="1">
    <location>
        <begin position="46"/>
        <end position="55"/>
    </location>
</feature>
<feature type="compositionally biased region" description="Polar residues" evidence="1">
    <location>
        <begin position="129"/>
        <end position="153"/>
    </location>
</feature>
<feature type="region of interest" description="Disordered" evidence="1">
    <location>
        <begin position="46"/>
        <end position="180"/>
    </location>
</feature>
<dbReference type="AlphaFoldDB" id="A0A6A6AVU1"/>
<keyword evidence="3" id="KW-1185">Reference proteome</keyword>
<evidence type="ECO:0000313" key="2">
    <source>
        <dbReference type="EMBL" id="KAF2135716.1"/>
    </source>
</evidence>
<protein>
    <submittedName>
        <fullName evidence="2">Uncharacterized protein</fullName>
    </submittedName>
</protein>
<evidence type="ECO:0000313" key="3">
    <source>
        <dbReference type="Proteomes" id="UP000799438"/>
    </source>
</evidence>
<feature type="compositionally biased region" description="Basic residues" evidence="1">
    <location>
        <begin position="117"/>
        <end position="126"/>
    </location>
</feature>
<dbReference type="RefSeq" id="XP_033391434.1">
    <property type="nucleotide sequence ID" value="XM_033535712.1"/>
</dbReference>
<proteinExistence type="predicted"/>
<sequence length="180" mass="19884">MLAGRASRQGPGGKREWKLHRLLLAAVCDLPVSYRRLDFTLLSFSSRAHSSQPSSAIPNHNGRPNRRPSFPCPGPSPQRANHHRSNQGPSLRAKQQSPVHPHTPAAVTLVDPPPISHHPRRRRPPRRPTNNNSCFCRTTASRETPSRTSNRATPTHNPRPPCPPKPPHSLRLSSSPSTSP</sequence>
<organism evidence="2 3">
    <name type="scientific">Aplosporella prunicola CBS 121167</name>
    <dbReference type="NCBI Taxonomy" id="1176127"/>
    <lineage>
        <taxon>Eukaryota</taxon>
        <taxon>Fungi</taxon>
        <taxon>Dikarya</taxon>
        <taxon>Ascomycota</taxon>
        <taxon>Pezizomycotina</taxon>
        <taxon>Dothideomycetes</taxon>
        <taxon>Dothideomycetes incertae sedis</taxon>
        <taxon>Botryosphaeriales</taxon>
        <taxon>Aplosporellaceae</taxon>
        <taxon>Aplosporella</taxon>
    </lineage>
</organism>